<dbReference type="AlphaFoldDB" id="A0A1I2GGU8"/>
<accession>A0A1I2GGU8</accession>
<evidence type="ECO:0000313" key="3">
    <source>
        <dbReference type="Proteomes" id="UP000198520"/>
    </source>
</evidence>
<dbReference type="EMBL" id="FONZ01000003">
    <property type="protein sequence ID" value="SFF16825.1"/>
    <property type="molecule type" value="Genomic_DNA"/>
</dbReference>
<evidence type="ECO:0000313" key="2">
    <source>
        <dbReference type="EMBL" id="SFF16825.1"/>
    </source>
</evidence>
<gene>
    <name evidence="2" type="ORF">SAMN04488035_1759</name>
</gene>
<keyword evidence="1" id="KW-0472">Membrane</keyword>
<dbReference type="STRING" id="285351.SAMN04488035_1759"/>
<feature type="transmembrane region" description="Helical" evidence="1">
    <location>
        <begin position="115"/>
        <end position="135"/>
    </location>
</feature>
<organism evidence="2 3">
    <name type="scientific">Flavimobilis marinus</name>
    <dbReference type="NCBI Taxonomy" id="285351"/>
    <lineage>
        <taxon>Bacteria</taxon>
        <taxon>Bacillati</taxon>
        <taxon>Actinomycetota</taxon>
        <taxon>Actinomycetes</taxon>
        <taxon>Micrococcales</taxon>
        <taxon>Jonesiaceae</taxon>
        <taxon>Flavimobilis</taxon>
    </lineage>
</organism>
<keyword evidence="1" id="KW-1133">Transmembrane helix</keyword>
<keyword evidence="3" id="KW-1185">Reference proteome</keyword>
<evidence type="ECO:0000256" key="1">
    <source>
        <dbReference type="SAM" id="Phobius"/>
    </source>
</evidence>
<keyword evidence="1" id="KW-0812">Transmembrane</keyword>
<name>A0A1I2GGU8_9MICO</name>
<protein>
    <submittedName>
        <fullName evidence="2">Uncharacterized protein</fullName>
    </submittedName>
</protein>
<sequence length="497" mass="50651">MTADSPRRRLRRLRRELRGFRVEDTAGDLTYTIYLVVLTTLMYGPMLAQALRAGGQTMPDAARPSVTTVTLVVGGLAVLALAFGRKVGPLRTTAAEVEHFLRGQVPPHLVLRRRALGAAVAVGFALAGVTAGLGYGADLGVDRTARLAGLAAVGGLLVGGLWVRVQAAGTRVRPRAGAGVPAGTPAAAAARSAAEPRASAARIGDVVWLRRALNRLDPDGLLAGLERWRSAGRSFMAGDARGAALRVGEAPAALRHRRLRISTRLPLLVLARDWLGAQRALGRVVRSVVGAVAAATLLVLGAGPGSIGAVAAALVLFGATASWVEGLAAHADHAASGVVPGAPGRLFTLHLIFPSLVATGVLVMGGVLAWALTALGVMTGDGAVLGDAAAGAPALGGAAPTADRLAYAVAVVFLAVTARAWVASQSVMPPSVLTPVVTPVGDLSPVVMGSWYVRGWLVVLGVVLGMRWLAPDSGAAVWTIVAGAVLLAVGTSRVSSR</sequence>
<feature type="transmembrane region" description="Helical" evidence="1">
    <location>
        <begin position="21"/>
        <end position="44"/>
    </location>
</feature>
<proteinExistence type="predicted"/>
<feature type="transmembrane region" description="Helical" evidence="1">
    <location>
        <begin position="284"/>
        <end position="303"/>
    </location>
</feature>
<feature type="transmembrane region" description="Helical" evidence="1">
    <location>
        <begin position="64"/>
        <end position="83"/>
    </location>
</feature>
<feature type="transmembrane region" description="Helical" evidence="1">
    <location>
        <begin position="475"/>
        <end position="494"/>
    </location>
</feature>
<feature type="transmembrane region" description="Helical" evidence="1">
    <location>
        <begin position="451"/>
        <end position="469"/>
    </location>
</feature>
<feature type="transmembrane region" description="Helical" evidence="1">
    <location>
        <begin position="147"/>
        <end position="165"/>
    </location>
</feature>
<reference evidence="3" key="1">
    <citation type="submission" date="2016-10" db="EMBL/GenBank/DDBJ databases">
        <authorList>
            <person name="Varghese N."/>
            <person name="Submissions S."/>
        </authorList>
    </citation>
    <scope>NUCLEOTIDE SEQUENCE [LARGE SCALE GENOMIC DNA]</scope>
    <source>
        <strain evidence="3">DSM 19083</strain>
    </source>
</reference>
<feature type="transmembrane region" description="Helical" evidence="1">
    <location>
        <begin position="349"/>
        <end position="372"/>
    </location>
</feature>
<dbReference type="Proteomes" id="UP000198520">
    <property type="component" value="Unassembled WGS sequence"/>
</dbReference>
<dbReference type="RefSeq" id="WP_093377516.1">
    <property type="nucleotide sequence ID" value="NZ_BNAN01000003.1"/>
</dbReference>